<sequence length="328" mass="36186">MSENTSNVKPLPVKRRRSFGGKNGVWWSRRRTPKTNNSDTPTSHSSSHGDDGDDGDSPKQSSPNDAGIEWDEDLCRPIYRTKTTAPPGSILSDGNHGGDESIESSSLEDDGDDDASPTPSSPTSSRLPQKNKSSDSISKRLWMKAPVKRNKSFGTRKRAYSFLLHEPSSSSSSNSSSPLASQQDSVESSSNASTSASTTLSFSEAAATAASDIKPPNNNNNNNNKKKRRPRRVLQKDEATLQKAKQFFEQLDAERLTVDSAQSPPLASKVTRTSYKVNLQSPRLKREYKAYSMASKESGVTPWSMEIYASCRREYFRKRELFDGFLDG</sequence>
<dbReference type="Proteomes" id="UP001295423">
    <property type="component" value="Unassembled WGS sequence"/>
</dbReference>
<feature type="compositionally biased region" description="Low complexity" evidence="1">
    <location>
        <begin position="188"/>
        <end position="223"/>
    </location>
</feature>
<feature type="compositionally biased region" description="Basic residues" evidence="1">
    <location>
        <begin position="224"/>
        <end position="233"/>
    </location>
</feature>
<keyword evidence="3" id="KW-1185">Reference proteome</keyword>
<dbReference type="AlphaFoldDB" id="A0AAD2CYR2"/>
<accession>A0AAD2CYR2</accession>
<evidence type="ECO:0000256" key="1">
    <source>
        <dbReference type="SAM" id="MobiDB-lite"/>
    </source>
</evidence>
<feature type="compositionally biased region" description="Low complexity" evidence="1">
    <location>
        <begin position="168"/>
        <end position="177"/>
    </location>
</feature>
<comment type="caution">
    <text evidence="2">The sequence shown here is derived from an EMBL/GenBank/DDBJ whole genome shotgun (WGS) entry which is preliminary data.</text>
</comment>
<evidence type="ECO:0000313" key="2">
    <source>
        <dbReference type="EMBL" id="CAJ1942532.1"/>
    </source>
</evidence>
<feature type="region of interest" description="Disordered" evidence="1">
    <location>
        <begin position="165"/>
        <end position="234"/>
    </location>
</feature>
<evidence type="ECO:0000313" key="3">
    <source>
        <dbReference type="Proteomes" id="UP001295423"/>
    </source>
</evidence>
<reference evidence="2" key="1">
    <citation type="submission" date="2023-08" db="EMBL/GenBank/DDBJ databases">
        <authorList>
            <person name="Audoor S."/>
            <person name="Bilcke G."/>
        </authorList>
    </citation>
    <scope>NUCLEOTIDE SEQUENCE</scope>
</reference>
<feature type="compositionally biased region" description="Polar residues" evidence="1">
    <location>
        <begin position="126"/>
        <end position="136"/>
    </location>
</feature>
<gene>
    <name evidence="2" type="ORF">CYCCA115_LOCUS7994</name>
</gene>
<feature type="region of interest" description="Disordered" evidence="1">
    <location>
        <begin position="1"/>
        <end position="150"/>
    </location>
</feature>
<feature type="compositionally biased region" description="Acidic residues" evidence="1">
    <location>
        <begin position="100"/>
        <end position="115"/>
    </location>
</feature>
<proteinExistence type="predicted"/>
<organism evidence="2 3">
    <name type="scientific">Cylindrotheca closterium</name>
    <dbReference type="NCBI Taxonomy" id="2856"/>
    <lineage>
        <taxon>Eukaryota</taxon>
        <taxon>Sar</taxon>
        <taxon>Stramenopiles</taxon>
        <taxon>Ochrophyta</taxon>
        <taxon>Bacillariophyta</taxon>
        <taxon>Bacillariophyceae</taxon>
        <taxon>Bacillariophycidae</taxon>
        <taxon>Bacillariales</taxon>
        <taxon>Bacillariaceae</taxon>
        <taxon>Cylindrotheca</taxon>
    </lineage>
</organism>
<protein>
    <submittedName>
        <fullName evidence="2">Uncharacterized protein</fullName>
    </submittedName>
</protein>
<feature type="compositionally biased region" description="Low complexity" evidence="1">
    <location>
        <begin position="116"/>
        <end position="125"/>
    </location>
</feature>
<name>A0AAD2CYR2_9STRA</name>
<dbReference type="EMBL" id="CAKOGP040001112">
    <property type="protein sequence ID" value="CAJ1942532.1"/>
    <property type="molecule type" value="Genomic_DNA"/>
</dbReference>
<feature type="compositionally biased region" description="Polar residues" evidence="1">
    <location>
        <begin position="178"/>
        <end position="187"/>
    </location>
</feature>